<dbReference type="RefSeq" id="WP_135011289.1">
    <property type="nucleotide sequence ID" value="NZ_JADGLK010000004.1"/>
</dbReference>
<accession>A0A4Y9F8L9</accession>
<dbReference type="OrthoDB" id="9784297at2"/>
<dbReference type="InterPro" id="IPR027417">
    <property type="entry name" value="P-loop_NTPase"/>
</dbReference>
<evidence type="ECO:0000256" key="4">
    <source>
        <dbReference type="ARBA" id="ARBA00022496"/>
    </source>
</evidence>
<keyword evidence="6" id="KW-0406">Ion transport</keyword>
<dbReference type="GO" id="GO:0006826">
    <property type="term" value="P:iron ion transport"/>
    <property type="evidence" value="ECO:0007669"/>
    <property type="project" value="UniProtKB-KW"/>
</dbReference>
<dbReference type="InterPro" id="IPR051535">
    <property type="entry name" value="Siderophore_ABC-ATPase"/>
</dbReference>
<keyword evidence="7" id="KW-0472">Membrane</keyword>
<dbReference type="Proteomes" id="UP000297951">
    <property type="component" value="Unassembled WGS sequence"/>
</dbReference>
<name>A0A4Y9F8L9_9MICC</name>
<keyword evidence="9" id="KW-0547">Nucleotide-binding</keyword>
<comment type="subcellular location">
    <subcellularLocation>
        <location evidence="1">Cell membrane</location>
        <topology evidence="1">Peripheral membrane protein</topology>
    </subcellularLocation>
</comment>
<dbReference type="AlphaFoldDB" id="A0A4Y9F8L9"/>
<evidence type="ECO:0000256" key="5">
    <source>
        <dbReference type="ARBA" id="ARBA00023004"/>
    </source>
</evidence>
<organism evidence="9 10">
    <name type="scientific">Rothia nasimurium</name>
    <dbReference type="NCBI Taxonomy" id="85336"/>
    <lineage>
        <taxon>Bacteria</taxon>
        <taxon>Bacillati</taxon>
        <taxon>Actinomycetota</taxon>
        <taxon>Actinomycetes</taxon>
        <taxon>Micrococcales</taxon>
        <taxon>Micrococcaceae</taxon>
        <taxon>Rothia</taxon>
    </lineage>
</organism>
<keyword evidence="9" id="KW-0067">ATP-binding</keyword>
<dbReference type="EMBL" id="SPQC01000004">
    <property type="protein sequence ID" value="TFU23870.1"/>
    <property type="molecule type" value="Genomic_DNA"/>
</dbReference>
<reference evidence="9 10" key="1">
    <citation type="submission" date="2019-03" db="EMBL/GenBank/DDBJ databases">
        <title>Diversity of the mouse oral microbiome.</title>
        <authorList>
            <person name="Joseph S."/>
            <person name="Aduse-Opoku J."/>
            <person name="Curtis M."/>
            <person name="Wade W."/>
            <person name="Hashim A."/>
        </authorList>
    </citation>
    <scope>NUCLEOTIDE SEQUENCE [LARGE SCALE GENOMIC DNA]</scope>
    <source>
        <strain evidence="10">irhom_31</strain>
    </source>
</reference>
<dbReference type="Gene3D" id="3.40.50.300">
    <property type="entry name" value="P-loop containing nucleotide triphosphate hydrolases"/>
    <property type="match status" value="2"/>
</dbReference>
<dbReference type="InterPro" id="IPR003593">
    <property type="entry name" value="AAA+_ATPase"/>
</dbReference>
<dbReference type="PANTHER" id="PTHR42771:SF2">
    <property type="entry name" value="IRON(3+)-HYDROXAMATE IMPORT ATP-BINDING PROTEIN FHUC"/>
    <property type="match status" value="1"/>
</dbReference>
<keyword evidence="4" id="KW-0410">Iron transport</keyword>
<evidence type="ECO:0000256" key="3">
    <source>
        <dbReference type="ARBA" id="ARBA00022475"/>
    </source>
</evidence>
<protein>
    <submittedName>
        <fullName evidence="9">ATP-binding cassette domain-containing protein</fullName>
    </submittedName>
</protein>
<keyword evidence="3" id="KW-1003">Cell membrane</keyword>
<dbReference type="GO" id="GO:0005524">
    <property type="term" value="F:ATP binding"/>
    <property type="evidence" value="ECO:0007669"/>
    <property type="project" value="UniProtKB-KW"/>
</dbReference>
<keyword evidence="2" id="KW-0813">Transport</keyword>
<evidence type="ECO:0000256" key="1">
    <source>
        <dbReference type="ARBA" id="ARBA00004202"/>
    </source>
</evidence>
<feature type="domain" description="AAA+ ATPase" evidence="8">
    <location>
        <begin position="49"/>
        <end position="217"/>
    </location>
</feature>
<gene>
    <name evidence="9" type="ORF">E4U03_01840</name>
</gene>
<evidence type="ECO:0000313" key="9">
    <source>
        <dbReference type="EMBL" id="TFU23870.1"/>
    </source>
</evidence>
<dbReference type="SUPFAM" id="SSF52540">
    <property type="entry name" value="P-loop containing nucleoside triphosphate hydrolases"/>
    <property type="match status" value="1"/>
</dbReference>
<keyword evidence="5" id="KW-0408">Iron</keyword>
<evidence type="ECO:0000259" key="8">
    <source>
        <dbReference type="SMART" id="SM00382"/>
    </source>
</evidence>
<dbReference type="SMART" id="SM00382">
    <property type="entry name" value="AAA"/>
    <property type="match status" value="1"/>
</dbReference>
<evidence type="ECO:0000256" key="2">
    <source>
        <dbReference type="ARBA" id="ARBA00022448"/>
    </source>
</evidence>
<dbReference type="GO" id="GO:0005886">
    <property type="term" value="C:plasma membrane"/>
    <property type="evidence" value="ECO:0007669"/>
    <property type="project" value="UniProtKB-SubCell"/>
</dbReference>
<dbReference type="PANTHER" id="PTHR42771">
    <property type="entry name" value="IRON(3+)-HYDROXAMATE IMPORT ATP-BINDING PROTEIN FHUC"/>
    <property type="match status" value="1"/>
</dbReference>
<dbReference type="CDD" id="cd00267">
    <property type="entry name" value="ABC_ATPase"/>
    <property type="match status" value="1"/>
</dbReference>
<proteinExistence type="predicted"/>
<sequence>MKNPVSTISGLPLHGITARSDFEPPTGVRAHTWPYHLAVTRVALAGLTFGQLTIIVGENGAGKSSLVESIAEAYGLPLGGGDNRVARPTYEQASAFGTDLQVIRGAAGRRAGLFLRAEGMLAHLEHMASLKSQQAADILRLSHGEGTQRLLEESFDDYGLWILDEPESGLSFSGQLELCARVLAFLERGGQVVLCTHSPLLAALATRRNELVWEIGEWGIQRLAWAELDMTTHWRNMLDDPDMYLHHLG</sequence>
<evidence type="ECO:0000313" key="10">
    <source>
        <dbReference type="Proteomes" id="UP000297951"/>
    </source>
</evidence>
<evidence type="ECO:0000256" key="6">
    <source>
        <dbReference type="ARBA" id="ARBA00023065"/>
    </source>
</evidence>
<comment type="caution">
    <text evidence="9">The sequence shown here is derived from an EMBL/GenBank/DDBJ whole genome shotgun (WGS) entry which is preliminary data.</text>
</comment>
<evidence type="ECO:0000256" key="7">
    <source>
        <dbReference type="ARBA" id="ARBA00023136"/>
    </source>
</evidence>